<evidence type="ECO:0000313" key="2">
    <source>
        <dbReference type="EMBL" id="CAI9971564.1"/>
    </source>
</evidence>
<dbReference type="EMBL" id="CAXDID020000472">
    <property type="protein sequence ID" value="CAL6095080.1"/>
    <property type="molecule type" value="Genomic_DNA"/>
</dbReference>
<dbReference type="AlphaFoldDB" id="A0AA86R4J2"/>
<evidence type="ECO:0000256" key="1">
    <source>
        <dbReference type="SAM" id="Phobius"/>
    </source>
</evidence>
<keyword evidence="4" id="KW-1185">Reference proteome</keyword>
<sequence length="143" mass="16154">MPPLDPVITILTPTTLMLQDFMFPCPFLLQIFGIVDHQDVLSKQTSILLARDFPSIVRRVFISVAIFFSLLFTHDQNATINPAEQWHCFIFAGAMLLTSIVSTNQIGQVISKQQAKFSNPVLQLQVSLSESQRSMHESLLRVH</sequence>
<accession>A0AA86R4J2</accession>
<dbReference type="EMBL" id="CATOUU010001093">
    <property type="protein sequence ID" value="CAI9971564.1"/>
    <property type="molecule type" value="Genomic_DNA"/>
</dbReference>
<keyword evidence="1" id="KW-0472">Membrane</keyword>
<dbReference type="Proteomes" id="UP001642409">
    <property type="component" value="Unassembled WGS sequence"/>
</dbReference>
<protein>
    <submittedName>
        <fullName evidence="3">Hypothetical_protein</fullName>
    </submittedName>
</protein>
<feature type="transmembrane region" description="Helical" evidence="1">
    <location>
        <begin position="16"/>
        <end position="35"/>
    </location>
</feature>
<name>A0AA86R4J2_9EUKA</name>
<feature type="transmembrane region" description="Helical" evidence="1">
    <location>
        <begin position="56"/>
        <end position="74"/>
    </location>
</feature>
<comment type="caution">
    <text evidence="2">The sequence shown here is derived from an EMBL/GenBank/DDBJ whole genome shotgun (WGS) entry which is preliminary data.</text>
</comment>
<keyword evidence="1" id="KW-0812">Transmembrane</keyword>
<gene>
    <name evidence="2" type="ORF">HINF_LOCUS59209</name>
    <name evidence="3" type="ORF">HINF_LOCUS67778</name>
</gene>
<reference evidence="2" key="1">
    <citation type="submission" date="2023-06" db="EMBL/GenBank/DDBJ databases">
        <authorList>
            <person name="Kurt Z."/>
        </authorList>
    </citation>
    <scope>NUCLEOTIDE SEQUENCE</scope>
</reference>
<keyword evidence="1" id="KW-1133">Transmembrane helix</keyword>
<evidence type="ECO:0000313" key="4">
    <source>
        <dbReference type="Proteomes" id="UP001642409"/>
    </source>
</evidence>
<evidence type="ECO:0000313" key="3">
    <source>
        <dbReference type="EMBL" id="CAL6095080.1"/>
    </source>
</evidence>
<feature type="transmembrane region" description="Helical" evidence="1">
    <location>
        <begin position="86"/>
        <end position="106"/>
    </location>
</feature>
<reference evidence="3 4" key="2">
    <citation type="submission" date="2024-07" db="EMBL/GenBank/DDBJ databases">
        <authorList>
            <person name="Akdeniz Z."/>
        </authorList>
    </citation>
    <scope>NUCLEOTIDE SEQUENCE [LARGE SCALE GENOMIC DNA]</scope>
</reference>
<proteinExistence type="predicted"/>
<organism evidence="2">
    <name type="scientific">Hexamita inflata</name>
    <dbReference type="NCBI Taxonomy" id="28002"/>
    <lineage>
        <taxon>Eukaryota</taxon>
        <taxon>Metamonada</taxon>
        <taxon>Diplomonadida</taxon>
        <taxon>Hexamitidae</taxon>
        <taxon>Hexamitinae</taxon>
        <taxon>Hexamita</taxon>
    </lineage>
</organism>